<keyword evidence="10" id="KW-0325">Glycoprotein</keyword>
<keyword evidence="7 13" id="KW-0472">Membrane</keyword>
<dbReference type="AlphaFoldDB" id="A0A7R9QNW1"/>
<evidence type="ECO:0000313" key="15">
    <source>
        <dbReference type="Proteomes" id="UP000728032"/>
    </source>
</evidence>
<keyword evidence="8" id="KW-1015">Disulfide bond</keyword>
<feature type="transmembrane region" description="Helical" evidence="13">
    <location>
        <begin position="276"/>
        <end position="298"/>
    </location>
</feature>
<reference evidence="14" key="1">
    <citation type="submission" date="2020-11" db="EMBL/GenBank/DDBJ databases">
        <authorList>
            <person name="Tran Van P."/>
        </authorList>
    </citation>
    <scope>NUCLEOTIDE SEQUENCE</scope>
</reference>
<evidence type="ECO:0000256" key="7">
    <source>
        <dbReference type="ARBA" id="ARBA00023136"/>
    </source>
</evidence>
<evidence type="ECO:0000256" key="3">
    <source>
        <dbReference type="ARBA" id="ARBA00010532"/>
    </source>
</evidence>
<evidence type="ECO:0000256" key="12">
    <source>
        <dbReference type="ARBA" id="ARBA00042244"/>
    </source>
</evidence>
<accession>A0A7R9QNW1</accession>
<evidence type="ECO:0000256" key="1">
    <source>
        <dbReference type="ARBA" id="ARBA00004189"/>
    </source>
</evidence>
<dbReference type="InterPro" id="IPR002159">
    <property type="entry name" value="CD36_fam"/>
</dbReference>
<dbReference type="OrthoDB" id="514335at2759"/>
<dbReference type="Proteomes" id="UP000728032">
    <property type="component" value="Unassembled WGS sequence"/>
</dbReference>
<organism evidence="14">
    <name type="scientific">Oppiella nova</name>
    <dbReference type="NCBI Taxonomy" id="334625"/>
    <lineage>
        <taxon>Eukaryota</taxon>
        <taxon>Metazoa</taxon>
        <taxon>Ecdysozoa</taxon>
        <taxon>Arthropoda</taxon>
        <taxon>Chelicerata</taxon>
        <taxon>Arachnida</taxon>
        <taxon>Acari</taxon>
        <taxon>Acariformes</taxon>
        <taxon>Sarcoptiformes</taxon>
        <taxon>Oribatida</taxon>
        <taxon>Brachypylina</taxon>
        <taxon>Oppioidea</taxon>
        <taxon>Oppiidae</taxon>
        <taxon>Oppiella</taxon>
    </lineage>
</organism>
<keyword evidence="15" id="KW-1185">Reference proteome</keyword>
<protein>
    <recommendedName>
        <fullName evidence="11">Scavenger receptor class B member 1</fullName>
    </recommendedName>
    <alternativeName>
        <fullName evidence="12">SR-BI</fullName>
    </alternativeName>
</protein>
<dbReference type="EMBL" id="CAJPVJ010005488">
    <property type="protein sequence ID" value="CAG2169576.1"/>
    <property type="molecule type" value="Genomic_DNA"/>
</dbReference>
<evidence type="ECO:0000256" key="2">
    <source>
        <dbReference type="ARBA" id="ARBA00004651"/>
    </source>
</evidence>
<name>A0A7R9QNW1_9ACAR</name>
<proteinExistence type="inferred from homology"/>
<keyword evidence="4" id="KW-1003">Cell membrane</keyword>
<evidence type="ECO:0000256" key="6">
    <source>
        <dbReference type="ARBA" id="ARBA00022989"/>
    </source>
</evidence>
<evidence type="ECO:0000256" key="4">
    <source>
        <dbReference type="ARBA" id="ARBA00022475"/>
    </source>
</evidence>
<dbReference type="Pfam" id="PF01130">
    <property type="entry name" value="CD36"/>
    <property type="match status" value="1"/>
</dbReference>
<dbReference type="EMBL" id="OC920313">
    <property type="protein sequence ID" value="CAD7652389.1"/>
    <property type="molecule type" value="Genomic_DNA"/>
</dbReference>
<comment type="similarity">
    <text evidence="3">Belongs to the CD36 family.</text>
</comment>
<evidence type="ECO:0000256" key="9">
    <source>
        <dbReference type="ARBA" id="ARBA00023170"/>
    </source>
</evidence>
<dbReference type="PANTHER" id="PTHR11923:SF110">
    <property type="entry name" value="SCAVENGER RECEPTOR CLASS B MEMBER 1"/>
    <property type="match status" value="1"/>
</dbReference>
<evidence type="ECO:0000256" key="5">
    <source>
        <dbReference type="ARBA" id="ARBA00022692"/>
    </source>
</evidence>
<dbReference type="PANTHER" id="PTHR11923">
    <property type="entry name" value="SCAVENGER RECEPTOR CLASS B TYPE-1 SR-B1"/>
    <property type="match status" value="1"/>
</dbReference>
<comment type="subcellular location">
    <subcellularLocation>
        <location evidence="2">Cell membrane</location>
        <topology evidence="2">Multi-pass membrane protein</topology>
    </subcellularLocation>
    <subcellularLocation>
        <location evidence="1">Membrane</location>
        <location evidence="1">Caveola</location>
        <topology evidence="1">Multi-pass membrane protein</topology>
    </subcellularLocation>
</comment>
<dbReference type="GO" id="GO:0005044">
    <property type="term" value="F:scavenger receptor activity"/>
    <property type="evidence" value="ECO:0007669"/>
    <property type="project" value="TreeGrafter"/>
</dbReference>
<sequence length="343" mass="38184">MYGKNESDDGLFKVNTGKSDISQVNEIETLNGLPELTFWSANRCNSLKGAKNGELFNPIPDTDKKLLLFRTNFCRVWALVWESAHKSTYGGLPVYRYFPADNTFANSSDYPPNSCYKPNENISFTQSLDDIDATDVTALLHRVRHVVNDSEVLEFLEETYLNYTMNGSQSVDVVKESQHVSQFREFPSGVFGLSVCYFGAPIFISNPHFLKADPYYLTTVSGLKPDSDAHQSFLDIEPQTGTPIELGLRVQINEFTIHATDSMANDLYWKLTAPTIISTTVSSLFVLIGALTLVFIASKPVIKRCKHRRTGENNSVDSRGVETSDTSALIVNHNDIDGHSVGT</sequence>
<keyword evidence="6 13" id="KW-1133">Transmembrane helix</keyword>
<evidence type="ECO:0000313" key="14">
    <source>
        <dbReference type="EMBL" id="CAD7652389.1"/>
    </source>
</evidence>
<dbReference type="GO" id="GO:0005737">
    <property type="term" value="C:cytoplasm"/>
    <property type="evidence" value="ECO:0007669"/>
    <property type="project" value="TreeGrafter"/>
</dbReference>
<gene>
    <name evidence="14" type="ORF">ONB1V03_LOCUS9051</name>
</gene>
<dbReference type="GO" id="GO:0005901">
    <property type="term" value="C:caveola"/>
    <property type="evidence" value="ECO:0007669"/>
    <property type="project" value="UniProtKB-SubCell"/>
</dbReference>
<evidence type="ECO:0000256" key="11">
    <source>
        <dbReference type="ARBA" id="ARBA00040821"/>
    </source>
</evidence>
<dbReference type="PRINTS" id="PR01609">
    <property type="entry name" value="CD36FAMILY"/>
</dbReference>
<evidence type="ECO:0000256" key="13">
    <source>
        <dbReference type="SAM" id="Phobius"/>
    </source>
</evidence>
<keyword evidence="9" id="KW-0675">Receptor</keyword>
<keyword evidence="5 13" id="KW-0812">Transmembrane</keyword>
<evidence type="ECO:0000256" key="10">
    <source>
        <dbReference type="ARBA" id="ARBA00023180"/>
    </source>
</evidence>
<evidence type="ECO:0000256" key="8">
    <source>
        <dbReference type="ARBA" id="ARBA00023157"/>
    </source>
</evidence>